<evidence type="ECO:0000313" key="3">
    <source>
        <dbReference type="Proteomes" id="UP000284706"/>
    </source>
</evidence>
<dbReference type="AlphaFoldDB" id="A0A409Y245"/>
<sequence>TPKRDQQPVALCVVDPVLPSTTHLPPPSSSFAVFAPPSNEDVGILQGGCGVEVVEGGPMVWEAHQKSASENPARRRRHGPRDLPAPSSLGKTSRRRGRDPNSAHQRSLANAEPHFPRIEERVVGGGSALWCPAGVVAAAVAASPHPLSCHQS</sequence>
<name>A0A409Y245_9AGAR</name>
<proteinExistence type="predicted"/>
<feature type="region of interest" description="Disordered" evidence="1">
    <location>
        <begin position="62"/>
        <end position="116"/>
    </location>
</feature>
<organism evidence="2 3">
    <name type="scientific">Gymnopilus dilepis</name>
    <dbReference type="NCBI Taxonomy" id="231916"/>
    <lineage>
        <taxon>Eukaryota</taxon>
        <taxon>Fungi</taxon>
        <taxon>Dikarya</taxon>
        <taxon>Basidiomycota</taxon>
        <taxon>Agaricomycotina</taxon>
        <taxon>Agaricomycetes</taxon>
        <taxon>Agaricomycetidae</taxon>
        <taxon>Agaricales</taxon>
        <taxon>Agaricineae</taxon>
        <taxon>Hymenogastraceae</taxon>
        <taxon>Gymnopilus</taxon>
    </lineage>
</organism>
<feature type="non-terminal residue" evidence="2">
    <location>
        <position position="1"/>
    </location>
</feature>
<evidence type="ECO:0000313" key="2">
    <source>
        <dbReference type="EMBL" id="PPQ97021.1"/>
    </source>
</evidence>
<accession>A0A409Y245</accession>
<evidence type="ECO:0000256" key="1">
    <source>
        <dbReference type="SAM" id="MobiDB-lite"/>
    </source>
</evidence>
<comment type="caution">
    <text evidence="2">The sequence shown here is derived from an EMBL/GenBank/DDBJ whole genome shotgun (WGS) entry which is preliminary data.</text>
</comment>
<dbReference type="Proteomes" id="UP000284706">
    <property type="component" value="Unassembled WGS sequence"/>
</dbReference>
<gene>
    <name evidence="2" type="ORF">CVT26_001304</name>
</gene>
<dbReference type="EMBL" id="NHYE01001298">
    <property type="protein sequence ID" value="PPQ97021.1"/>
    <property type="molecule type" value="Genomic_DNA"/>
</dbReference>
<dbReference type="InParanoid" id="A0A409Y245"/>
<protein>
    <submittedName>
        <fullName evidence="2">Uncharacterized protein</fullName>
    </submittedName>
</protein>
<reference evidence="2 3" key="1">
    <citation type="journal article" date="2018" name="Evol. Lett.">
        <title>Horizontal gene cluster transfer increased hallucinogenic mushroom diversity.</title>
        <authorList>
            <person name="Reynolds H.T."/>
            <person name="Vijayakumar V."/>
            <person name="Gluck-Thaler E."/>
            <person name="Korotkin H.B."/>
            <person name="Matheny P.B."/>
            <person name="Slot J.C."/>
        </authorList>
    </citation>
    <scope>NUCLEOTIDE SEQUENCE [LARGE SCALE GENOMIC DNA]</scope>
    <source>
        <strain evidence="2 3">SRW20</strain>
    </source>
</reference>
<keyword evidence="3" id="KW-1185">Reference proteome</keyword>